<dbReference type="PANTHER" id="PTHR43280">
    <property type="entry name" value="ARAC-FAMILY TRANSCRIPTIONAL REGULATOR"/>
    <property type="match status" value="1"/>
</dbReference>
<dbReference type="InterPro" id="IPR009057">
    <property type="entry name" value="Homeodomain-like_sf"/>
</dbReference>
<evidence type="ECO:0000256" key="3">
    <source>
        <dbReference type="ARBA" id="ARBA00023163"/>
    </source>
</evidence>
<gene>
    <name evidence="5" type="ORF">H9912_01530</name>
</gene>
<dbReference type="InterPro" id="IPR037923">
    <property type="entry name" value="HTH-like"/>
</dbReference>
<reference evidence="5" key="1">
    <citation type="journal article" date="2021" name="PeerJ">
        <title>Extensive microbial diversity within the chicken gut microbiome revealed by metagenomics and culture.</title>
        <authorList>
            <person name="Gilroy R."/>
            <person name="Ravi A."/>
            <person name="Getino M."/>
            <person name="Pursley I."/>
            <person name="Horton D.L."/>
            <person name="Alikhan N.F."/>
            <person name="Baker D."/>
            <person name="Gharbi K."/>
            <person name="Hall N."/>
            <person name="Watson M."/>
            <person name="Adriaenssens E.M."/>
            <person name="Foster-Nyarko E."/>
            <person name="Jarju S."/>
            <person name="Secka A."/>
            <person name="Antonio M."/>
            <person name="Oren A."/>
            <person name="Chaudhuri R.R."/>
            <person name="La Ragione R."/>
            <person name="Hildebrand F."/>
            <person name="Pallen M.J."/>
        </authorList>
    </citation>
    <scope>NUCLEOTIDE SEQUENCE</scope>
    <source>
        <strain evidence="5">ChiHjej8B7-25341</strain>
    </source>
</reference>
<feature type="domain" description="HTH araC/xylS-type" evidence="4">
    <location>
        <begin position="167"/>
        <end position="265"/>
    </location>
</feature>
<comment type="caution">
    <text evidence="5">The sequence shown here is derived from an EMBL/GenBank/DDBJ whole genome shotgun (WGS) entry which is preliminary data.</text>
</comment>
<dbReference type="SUPFAM" id="SSF46689">
    <property type="entry name" value="Homeodomain-like"/>
    <property type="match status" value="2"/>
</dbReference>
<name>A0A9D2R0F3_9FIRM</name>
<proteinExistence type="predicted"/>
<dbReference type="InterPro" id="IPR018060">
    <property type="entry name" value="HTH_AraC"/>
</dbReference>
<evidence type="ECO:0000259" key="4">
    <source>
        <dbReference type="PROSITE" id="PS01124"/>
    </source>
</evidence>
<dbReference type="InterPro" id="IPR003313">
    <property type="entry name" value="AraC-bd"/>
</dbReference>
<dbReference type="PROSITE" id="PS01124">
    <property type="entry name" value="HTH_ARAC_FAMILY_2"/>
    <property type="match status" value="1"/>
</dbReference>
<dbReference type="PANTHER" id="PTHR43280:SF34">
    <property type="entry name" value="ARAC-FAMILY TRANSCRIPTIONAL REGULATOR"/>
    <property type="match status" value="1"/>
</dbReference>
<dbReference type="Gene3D" id="2.60.120.10">
    <property type="entry name" value="Jelly Rolls"/>
    <property type="match status" value="1"/>
</dbReference>
<evidence type="ECO:0000313" key="5">
    <source>
        <dbReference type="EMBL" id="HJD30601.1"/>
    </source>
</evidence>
<organism evidence="5 6">
    <name type="scientific">Candidatus Eisenbergiella stercorigallinarum</name>
    <dbReference type="NCBI Taxonomy" id="2838557"/>
    <lineage>
        <taxon>Bacteria</taxon>
        <taxon>Bacillati</taxon>
        <taxon>Bacillota</taxon>
        <taxon>Clostridia</taxon>
        <taxon>Lachnospirales</taxon>
        <taxon>Lachnospiraceae</taxon>
        <taxon>Eisenbergiella</taxon>
    </lineage>
</organism>
<protein>
    <submittedName>
        <fullName evidence="5">AraC family transcriptional regulator</fullName>
    </submittedName>
</protein>
<evidence type="ECO:0000256" key="2">
    <source>
        <dbReference type="ARBA" id="ARBA00023125"/>
    </source>
</evidence>
<dbReference type="GO" id="GO:0003700">
    <property type="term" value="F:DNA-binding transcription factor activity"/>
    <property type="evidence" value="ECO:0007669"/>
    <property type="project" value="InterPro"/>
</dbReference>
<dbReference type="Proteomes" id="UP000823851">
    <property type="component" value="Unassembled WGS sequence"/>
</dbReference>
<dbReference type="Gene3D" id="1.10.10.60">
    <property type="entry name" value="Homeodomain-like"/>
    <property type="match status" value="2"/>
</dbReference>
<dbReference type="SMART" id="SM00342">
    <property type="entry name" value="HTH_ARAC"/>
    <property type="match status" value="1"/>
</dbReference>
<dbReference type="Pfam" id="PF02311">
    <property type="entry name" value="AraC_binding"/>
    <property type="match status" value="1"/>
</dbReference>
<keyword evidence="3" id="KW-0804">Transcription</keyword>
<evidence type="ECO:0000256" key="1">
    <source>
        <dbReference type="ARBA" id="ARBA00023015"/>
    </source>
</evidence>
<dbReference type="GO" id="GO:0043565">
    <property type="term" value="F:sequence-specific DNA binding"/>
    <property type="evidence" value="ECO:0007669"/>
    <property type="project" value="InterPro"/>
</dbReference>
<dbReference type="InterPro" id="IPR014710">
    <property type="entry name" value="RmlC-like_jellyroll"/>
</dbReference>
<evidence type="ECO:0000313" key="6">
    <source>
        <dbReference type="Proteomes" id="UP000823851"/>
    </source>
</evidence>
<keyword evidence="2" id="KW-0238">DNA-binding</keyword>
<sequence length="279" mass="31376">MAGGKETESPFYEKAGRYLYAGITENMVFPVHLHEEAEIIYCLEGSLEAAVADQAREVGQGECALIFPGQIHGYLTKEYSRVLMLIFSPAAAGAYGSTLQKRCPADPFLQREKIPQDARTAFERLGAPETRADGNLCAAWVAVLVASILPHLSLRENAGPENMDLTWRLIQYIGEHFQEPLTLDGLAHALHVNKYYLSHTFSRKLQMNFREYLNHIRLDYARRLIQTTGRPLTEIWAEAGFESQRSFNRVFRDMEGTTPLGYRKMAQKEAKGNGKASAC</sequence>
<dbReference type="SUPFAM" id="SSF51215">
    <property type="entry name" value="Regulatory protein AraC"/>
    <property type="match status" value="1"/>
</dbReference>
<reference evidence="5" key="2">
    <citation type="submission" date="2021-04" db="EMBL/GenBank/DDBJ databases">
        <authorList>
            <person name="Gilroy R."/>
        </authorList>
    </citation>
    <scope>NUCLEOTIDE SEQUENCE</scope>
    <source>
        <strain evidence="5">ChiHjej8B7-25341</strain>
    </source>
</reference>
<dbReference type="EMBL" id="DWUW01000045">
    <property type="protein sequence ID" value="HJD30601.1"/>
    <property type="molecule type" value="Genomic_DNA"/>
</dbReference>
<dbReference type="AlphaFoldDB" id="A0A9D2R0F3"/>
<accession>A0A9D2R0F3</accession>
<keyword evidence="1" id="KW-0805">Transcription regulation</keyword>
<dbReference type="Pfam" id="PF12833">
    <property type="entry name" value="HTH_18"/>
    <property type="match status" value="1"/>
</dbReference>